<dbReference type="Proteomes" id="UP000054350">
    <property type="component" value="Unassembled WGS sequence"/>
</dbReference>
<feature type="region of interest" description="Disordered" evidence="1">
    <location>
        <begin position="49"/>
        <end position="88"/>
    </location>
</feature>
<dbReference type="eggNOG" id="ENOG502ST62">
    <property type="taxonomic scope" value="Eukaryota"/>
</dbReference>
<dbReference type="OrthoDB" id="426070at2759"/>
<dbReference type="AlphaFoldDB" id="A0A0L0SIJ1"/>
<feature type="compositionally biased region" description="Low complexity" evidence="1">
    <location>
        <begin position="53"/>
        <end position="62"/>
    </location>
</feature>
<evidence type="ECO:0000313" key="3">
    <source>
        <dbReference type="Proteomes" id="UP000054350"/>
    </source>
</evidence>
<reference evidence="2 3" key="1">
    <citation type="submission" date="2009-11" db="EMBL/GenBank/DDBJ databases">
        <title>Annotation of Allomyces macrogynus ATCC 38327.</title>
        <authorList>
            <consortium name="The Broad Institute Genome Sequencing Platform"/>
            <person name="Russ C."/>
            <person name="Cuomo C."/>
            <person name="Burger G."/>
            <person name="Gray M.W."/>
            <person name="Holland P.W.H."/>
            <person name="King N."/>
            <person name="Lang F.B.F."/>
            <person name="Roger A.J."/>
            <person name="Ruiz-Trillo I."/>
            <person name="Young S.K."/>
            <person name="Zeng Q."/>
            <person name="Gargeya S."/>
            <person name="Fitzgerald M."/>
            <person name="Haas B."/>
            <person name="Abouelleil A."/>
            <person name="Alvarado L."/>
            <person name="Arachchi H.M."/>
            <person name="Berlin A."/>
            <person name="Chapman S.B."/>
            <person name="Gearin G."/>
            <person name="Goldberg J."/>
            <person name="Griggs A."/>
            <person name="Gujja S."/>
            <person name="Hansen M."/>
            <person name="Heiman D."/>
            <person name="Howarth C."/>
            <person name="Larimer J."/>
            <person name="Lui A."/>
            <person name="MacDonald P.J.P."/>
            <person name="McCowen C."/>
            <person name="Montmayeur A."/>
            <person name="Murphy C."/>
            <person name="Neiman D."/>
            <person name="Pearson M."/>
            <person name="Priest M."/>
            <person name="Roberts A."/>
            <person name="Saif S."/>
            <person name="Shea T."/>
            <person name="Sisk P."/>
            <person name="Stolte C."/>
            <person name="Sykes S."/>
            <person name="Wortman J."/>
            <person name="Nusbaum C."/>
            <person name="Birren B."/>
        </authorList>
    </citation>
    <scope>NUCLEOTIDE SEQUENCE [LARGE SCALE GENOMIC DNA]</scope>
    <source>
        <strain evidence="2 3">ATCC 38327</strain>
    </source>
</reference>
<reference evidence="3" key="2">
    <citation type="submission" date="2009-11" db="EMBL/GenBank/DDBJ databases">
        <title>The Genome Sequence of Allomyces macrogynus strain ATCC 38327.</title>
        <authorList>
            <consortium name="The Broad Institute Genome Sequencing Platform"/>
            <person name="Russ C."/>
            <person name="Cuomo C."/>
            <person name="Shea T."/>
            <person name="Young S.K."/>
            <person name="Zeng Q."/>
            <person name="Koehrsen M."/>
            <person name="Haas B."/>
            <person name="Borodovsky M."/>
            <person name="Guigo R."/>
            <person name="Alvarado L."/>
            <person name="Berlin A."/>
            <person name="Borenstein D."/>
            <person name="Chen Z."/>
            <person name="Engels R."/>
            <person name="Freedman E."/>
            <person name="Gellesch M."/>
            <person name="Goldberg J."/>
            <person name="Griggs A."/>
            <person name="Gujja S."/>
            <person name="Heiman D."/>
            <person name="Hepburn T."/>
            <person name="Howarth C."/>
            <person name="Jen D."/>
            <person name="Larson L."/>
            <person name="Lewis B."/>
            <person name="Mehta T."/>
            <person name="Park D."/>
            <person name="Pearson M."/>
            <person name="Roberts A."/>
            <person name="Saif S."/>
            <person name="Shenoy N."/>
            <person name="Sisk P."/>
            <person name="Stolte C."/>
            <person name="Sykes S."/>
            <person name="Walk T."/>
            <person name="White J."/>
            <person name="Yandava C."/>
            <person name="Burger G."/>
            <person name="Gray M.W."/>
            <person name="Holland P.W.H."/>
            <person name="King N."/>
            <person name="Lang F.B.F."/>
            <person name="Roger A.J."/>
            <person name="Ruiz-Trillo I."/>
            <person name="Lander E."/>
            <person name="Nusbaum C."/>
        </authorList>
    </citation>
    <scope>NUCLEOTIDE SEQUENCE [LARGE SCALE GENOMIC DNA]</scope>
    <source>
        <strain evidence="3">ATCC 38327</strain>
    </source>
</reference>
<dbReference type="PANTHER" id="PTHR31909">
    <property type="entry name" value="CHROMOSOME 20 ORF85 FAMILY MEMBER"/>
    <property type="match status" value="1"/>
</dbReference>
<dbReference type="VEuPathDB" id="FungiDB:AMAG_07400"/>
<organism evidence="2 3">
    <name type="scientific">Allomyces macrogynus (strain ATCC 38327)</name>
    <name type="common">Allomyces javanicus var. macrogynus</name>
    <dbReference type="NCBI Taxonomy" id="578462"/>
    <lineage>
        <taxon>Eukaryota</taxon>
        <taxon>Fungi</taxon>
        <taxon>Fungi incertae sedis</taxon>
        <taxon>Blastocladiomycota</taxon>
        <taxon>Blastocladiomycetes</taxon>
        <taxon>Blastocladiales</taxon>
        <taxon>Blastocladiaceae</taxon>
        <taxon>Allomyces</taxon>
    </lineage>
</organism>
<dbReference type="EMBL" id="GG745339">
    <property type="protein sequence ID" value="KNE62155.1"/>
    <property type="molecule type" value="Genomic_DNA"/>
</dbReference>
<protein>
    <submittedName>
        <fullName evidence="2">Uncharacterized protein</fullName>
    </submittedName>
</protein>
<dbReference type="PANTHER" id="PTHR31909:SF3">
    <property type="entry name" value="SIMILAR TO PROTEIN C20ORF85 HOMOLOG"/>
    <property type="match status" value="1"/>
</dbReference>
<feature type="compositionally biased region" description="Polar residues" evidence="1">
    <location>
        <begin position="73"/>
        <end position="82"/>
    </location>
</feature>
<dbReference type="InterPro" id="IPR020339">
    <property type="entry name" value="C20orf85-like"/>
</dbReference>
<keyword evidence="3" id="KW-1185">Reference proteome</keyword>
<sequence>MAAAESKRAQKIHNQVHNDAIWRQMITNEYACAANWPKNWAFMKDQPYPHGTSSSASSKPPSADGPGLKLPDLNSSSTSSRRPTGLGSASLYPVRTHIGAADGAAGDIVSYNVKHLVRRVLPEAKYSFPATSATVYGWNWHVNATPVDGAAMAPLDRPADGNERVPRRAPPVLDRFARVAPGRVDTLKWWGGARESLP</sequence>
<proteinExistence type="predicted"/>
<gene>
    <name evidence="2" type="ORF">AMAG_07400</name>
</gene>
<evidence type="ECO:0000256" key="1">
    <source>
        <dbReference type="SAM" id="MobiDB-lite"/>
    </source>
</evidence>
<dbReference type="OMA" id="AIWRAAC"/>
<name>A0A0L0SIJ1_ALLM3</name>
<dbReference type="Pfam" id="PF14945">
    <property type="entry name" value="LLC1"/>
    <property type="match status" value="1"/>
</dbReference>
<accession>A0A0L0SIJ1</accession>
<evidence type="ECO:0000313" key="2">
    <source>
        <dbReference type="EMBL" id="KNE62155.1"/>
    </source>
</evidence>